<dbReference type="EMBL" id="GL883103">
    <property type="protein sequence ID" value="EGG07828.1"/>
    <property type="molecule type" value="Genomic_DNA"/>
</dbReference>
<evidence type="ECO:0000313" key="3">
    <source>
        <dbReference type="Proteomes" id="UP000001072"/>
    </source>
</evidence>
<dbReference type="InParanoid" id="F4RII5"/>
<feature type="region of interest" description="Disordered" evidence="1">
    <location>
        <begin position="61"/>
        <end position="95"/>
    </location>
</feature>
<dbReference type="VEuPathDB" id="FungiDB:MELLADRAFT_85390"/>
<protein>
    <submittedName>
        <fullName evidence="2">Uncharacterized protein</fullName>
    </submittedName>
</protein>
<dbReference type="GeneID" id="18933832"/>
<name>F4RII5_MELLP</name>
<dbReference type="AlphaFoldDB" id="F4RII5"/>
<feature type="compositionally biased region" description="Basic residues" evidence="1">
    <location>
        <begin position="124"/>
        <end position="149"/>
    </location>
</feature>
<evidence type="ECO:0000313" key="2">
    <source>
        <dbReference type="EMBL" id="EGG07828.1"/>
    </source>
</evidence>
<reference evidence="3" key="1">
    <citation type="journal article" date="2011" name="Proc. Natl. Acad. Sci. U.S.A.">
        <title>Obligate biotrophy features unraveled by the genomic analysis of rust fungi.</title>
        <authorList>
            <person name="Duplessis S."/>
            <person name="Cuomo C.A."/>
            <person name="Lin Y.-C."/>
            <person name="Aerts A."/>
            <person name="Tisserant E."/>
            <person name="Veneault-Fourrey C."/>
            <person name="Joly D.L."/>
            <person name="Hacquard S."/>
            <person name="Amselem J."/>
            <person name="Cantarel B.L."/>
            <person name="Chiu R."/>
            <person name="Coutinho P.M."/>
            <person name="Feau N."/>
            <person name="Field M."/>
            <person name="Frey P."/>
            <person name="Gelhaye E."/>
            <person name="Goldberg J."/>
            <person name="Grabherr M.G."/>
            <person name="Kodira C.D."/>
            <person name="Kohler A."/>
            <person name="Kuees U."/>
            <person name="Lindquist E.A."/>
            <person name="Lucas S.M."/>
            <person name="Mago R."/>
            <person name="Mauceli E."/>
            <person name="Morin E."/>
            <person name="Murat C."/>
            <person name="Pangilinan J.L."/>
            <person name="Park R."/>
            <person name="Pearson M."/>
            <person name="Quesneville H."/>
            <person name="Rouhier N."/>
            <person name="Sakthikumar S."/>
            <person name="Salamov A.A."/>
            <person name="Schmutz J."/>
            <person name="Selles B."/>
            <person name="Shapiro H."/>
            <person name="Tanguay P."/>
            <person name="Tuskan G.A."/>
            <person name="Henrissat B."/>
            <person name="Van de Peer Y."/>
            <person name="Rouze P."/>
            <person name="Ellis J.G."/>
            <person name="Dodds P.N."/>
            <person name="Schein J.E."/>
            <person name="Zhong S."/>
            <person name="Hamelin R.C."/>
            <person name="Grigoriev I.V."/>
            <person name="Szabo L.J."/>
            <person name="Martin F."/>
        </authorList>
    </citation>
    <scope>NUCLEOTIDE SEQUENCE [LARGE SCALE GENOMIC DNA]</scope>
    <source>
        <strain evidence="3">98AG31 / pathotype 3-4-7</strain>
    </source>
</reference>
<sequence length="149" mass="17410">MAKDKLKKTQIKHSKCRLMQKMKMKTELNQKKSRNQNPKMKVCQATFAIQAVQVLQAKSQTRINPPIQKKTRANQSRISQQANQTQKAQALTRSPQDHLRIQILQNQAITPAPLLKKMVEDIGKRRKNTRVRKSRKTRSISRNQNPKRY</sequence>
<dbReference type="KEGG" id="mlr:MELLADRAFT_85390"/>
<dbReference type="RefSeq" id="XP_007409160.1">
    <property type="nucleotide sequence ID" value="XM_007409098.1"/>
</dbReference>
<proteinExistence type="predicted"/>
<organism evidence="3">
    <name type="scientific">Melampsora larici-populina (strain 98AG31 / pathotype 3-4-7)</name>
    <name type="common">Poplar leaf rust fungus</name>
    <dbReference type="NCBI Taxonomy" id="747676"/>
    <lineage>
        <taxon>Eukaryota</taxon>
        <taxon>Fungi</taxon>
        <taxon>Dikarya</taxon>
        <taxon>Basidiomycota</taxon>
        <taxon>Pucciniomycotina</taxon>
        <taxon>Pucciniomycetes</taxon>
        <taxon>Pucciniales</taxon>
        <taxon>Melampsoraceae</taxon>
        <taxon>Melampsora</taxon>
    </lineage>
</organism>
<feature type="compositionally biased region" description="Polar residues" evidence="1">
    <location>
        <begin position="73"/>
        <end position="94"/>
    </location>
</feature>
<dbReference type="HOGENOM" id="CLU_1750091_0_0_1"/>
<dbReference type="Proteomes" id="UP000001072">
    <property type="component" value="Unassembled WGS sequence"/>
</dbReference>
<keyword evidence="3" id="KW-1185">Reference proteome</keyword>
<accession>F4RII5</accession>
<gene>
    <name evidence="2" type="ORF">MELLADRAFT_85390</name>
</gene>
<feature type="region of interest" description="Disordered" evidence="1">
    <location>
        <begin position="120"/>
        <end position="149"/>
    </location>
</feature>
<evidence type="ECO:0000256" key="1">
    <source>
        <dbReference type="SAM" id="MobiDB-lite"/>
    </source>
</evidence>